<dbReference type="PANTHER" id="PTHR19136:SF81">
    <property type="entry name" value="MOLYBDENUM COFACTOR GUANYLYLTRANSFERASE"/>
    <property type="match status" value="1"/>
</dbReference>
<comment type="cofactor">
    <cofactor evidence="8">
        <name>Mg(2+)</name>
        <dbReference type="ChEBI" id="CHEBI:18420"/>
    </cofactor>
</comment>
<comment type="similarity">
    <text evidence="8">Belongs to the MobA family.</text>
</comment>
<keyword evidence="11" id="KW-1185">Reference proteome</keyword>
<dbReference type="SUPFAM" id="SSF53448">
    <property type="entry name" value="Nucleotide-diphospho-sugar transferases"/>
    <property type="match status" value="1"/>
</dbReference>
<dbReference type="AlphaFoldDB" id="A0A316GJN5"/>
<dbReference type="GO" id="GO:0046872">
    <property type="term" value="F:metal ion binding"/>
    <property type="evidence" value="ECO:0007669"/>
    <property type="project" value="UniProtKB-KW"/>
</dbReference>
<organism evidence="10 11">
    <name type="scientific">Roseicyclus mahoneyensis</name>
    <dbReference type="NCBI Taxonomy" id="164332"/>
    <lineage>
        <taxon>Bacteria</taxon>
        <taxon>Pseudomonadati</taxon>
        <taxon>Pseudomonadota</taxon>
        <taxon>Alphaproteobacteria</taxon>
        <taxon>Rhodobacterales</taxon>
        <taxon>Roseobacteraceae</taxon>
        <taxon>Roseicyclus</taxon>
    </lineage>
</organism>
<dbReference type="InterPro" id="IPR029044">
    <property type="entry name" value="Nucleotide-diphossugar_trans"/>
</dbReference>
<dbReference type="GO" id="GO:0005525">
    <property type="term" value="F:GTP binding"/>
    <property type="evidence" value="ECO:0007669"/>
    <property type="project" value="UniProtKB-UniRule"/>
</dbReference>
<comment type="subcellular location">
    <subcellularLocation>
        <location evidence="8">Cytoplasm</location>
    </subcellularLocation>
</comment>
<dbReference type="RefSeq" id="WP_245904315.1">
    <property type="nucleotide sequence ID" value="NZ_QGGW01000005.1"/>
</dbReference>
<dbReference type="CDD" id="cd02503">
    <property type="entry name" value="MobA"/>
    <property type="match status" value="1"/>
</dbReference>
<keyword evidence="2 8" id="KW-0808">Transferase</keyword>
<comment type="domain">
    <text evidence="8">The N-terminal domain determines nucleotide recognition and specific binding, while the C-terminal domain determines the specific binding to the target protein.</text>
</comment>
<evidence type="ECO:0000259" key="9">
    <source>
        <dbReference type="Pfam" id="PF12804"/>
    </source>
</evidence>
<feature type="binding site" evidence="8">
    <location>
        <position position="24"/>
    </location>
    <ligand>
        <name>GTP</name>
        <dbReference type="ChEBI" id="CHEBI:37565"/>
    </ligand>
</feature>
<keyword evidence="7 8" id="KW-0501">Molybdenum cofactor biosynthesis</keyword>
<dbReference type="Proteomes" id="UP000245708">
    <property type="component" value="Unassembled WGS sequence"/>
</dbReference>
<feature type="binding site" evidence="8">
    <location>
        <position position="52"/>
    </location>
    <ligand>
        <name>GTP</name>
        <dbReference type="ChEBI" id="CHEBI:37565"/>
    </ligand>
</feature>
<feature type="domain" description="MobA-like NTP transferase" evidence="9">
    <location>
        <begin position="9"/>
        <end position="158"/>
    </location>
</feature>
<sequence>MGMDDKPLGVILAGGAGRRIGGGKPFVLLAGQSLLAHVVARLAPQCRALAINANDRAGHDRHGLPVIADADGGGNGPLAGILAAIRWAAAQGASHVLTAPVDTPFLPVDLAERLAGAAAPVALAATHDGVHGTCGLWSVALADPLAMALVAGVRRVTDFAEAQGAVPVIFPAAGAFVNVNTPEDLADAEARLARG</sequence>
<evidence type="ECO:0000256" key="7">
    <source>
        <dbReference type="ARBA" id="ARBA00023150"/>
    </source>
</evidence>
<comment type="subunit">
    <text evidence="8">Monomer.</text>
</comment>
<dbReference type="GO" id="GO:1902758">
    <property type="term" value="P:bis(molybdopterin guanine dinucleotide)molybdenum biosynthetic process"/>
    <property type="evidence" value="ECO:0007669"/>
    <property type="project" value="TreeGrafter"/>
</dbReference>
<evidence type="ECO:0000256" key="4">
    <source>
        <dbReference type="ARBA" id="ARBA00022741"/>
    </source>
</evidence>
<feature type="binding site" evidence="8">
    <location>
        <position position="102"/>
    </location>
    <ligand>
        <name>Mg(2+)</name>
        <dbReference type="ChEBI" id="CHEBI:18420"/>
    </ligand>
</feature>
<feature type="binding site" evidence="8">
    <location>
        <position position="102"/>
    </location>
    <ligand>
        <name>GTP</name>
        <dbReference type="ChEBI" id="CHEBI:37565"/>
    </ligand>
</feature>
<comment type="function">
    <text evidence="8">Transfers a GMP moiety from GTP to Mo-molybdopterin (Mo-MPT) cofactor (Moco or molybdenum cofactor) to form Mo-molybdopterin guanine dinucleotide (Mo-MGD) cofactor.</text>
</comment>
<keyword evidence="3 8" id="KW-0479">Metal-binding</keyword>
<evidence type="ECO:0000313" key="10">
    <source>
        <dbReference type="EMBL" id="PWK60204.1"/>
    </source>
</evidence>
<accession>A0A316GJN5</accession>
<evidence type="ECO:0000256" key="2">
    <source>
        <dbReference type="ARBA" id="ARBA00022679"/>
    </source>
</evidence>
<evidence type="ECO:0000256" key="6">
    <source>
        <dbReference type="ARBA" id="ARBA00023134"/>
    </source>
</evidence>
<dbReference type="GO" id="GO:0061603">
    <property type="term" value="F:molybdenum cofactor guanylyltransferase activity"/>
    <property type="evidence" value="ECO:0007669"/>
    <property type="project" value="UniProtKB-EC"/>
</dbReference>
<keyword evidence="5 8" id="KW-0460">Magnesium</keyword>
<reference evidence="10 11" key="1">
    <citation type="submission" date="2018-05" db="EMBL/GenBank/DDBJ databases">
        <title>Genomic Encyclopedia of Type Strains, Phase IV (KMG-IV): sequencing the most valuable type-strain genomes for metagenomic binning, comparative biology and taxonomic classification.</title>
        <authorList>
            <person name="Goeker M."/>
        </authorList>
    </citation>
    <scope>NUCLEOTIDE SEQUENCE [LARGE SCALE GENOMIC DNA]</scope>
    <source>
        <strain evidence="10 11">DSM 16097</strain>
    </source>
</reference>
<dbReference type="GO" id="GO:0005737">
    <property type="term" value="C:cytoplasm"/>
    <property type="evidence" value="ECO:0007669"/>
    <property type="project" value="UniProtKB-SubCell"/>
</dbReference>
<dbReference type="EC" id="2.7.7.77" evidence="8"/>
<feature type="binding site" evidence="8">
    <location>
        <begin position="12"/>
        <end position="14"/>
    </location>
    <ligand>
        <name>GTP</name>
        <dbReference type="ChEBI" id="CHEBI:37565"/>
    </ligand>
</feature>
<keyword evidence="1 8" id="KW-0963">Cytoplasm</keyword>
<comment type="caution">
    <text evidence="10">The sequence shown here is derived from an EMBL/GenBank/DDBJ whole genome shotgun (WGS) entry which is preliminary data.</text>
</comment>
<dbReference type="InterPro" id="IPR025877">
    <property type="entry name" value="MobA-like_NTP_Trfase"/>
</dbReference>
<proteinExistence type="inferred from homology"/>
<dbReference type="HAMAP" id="MF_00316">
    <property type="entry name" value="MobA"/>
    <property type="match status" value="1"/>
</dbReference>
<gene>
    <name evidence="8" type="primary">mobA</name>
    <name evidence="10" type="ORF">C7455_105188</name>
</gene>
<evidence type="ECO:0000256" key="1">
    <source>
        <dbReference type="ARBA" id="ARBA00022490"/>
    </source>
</evidence>
<name>A0A316GJN5_9RHOB</name>
<evidence type="ECO:0000256" key="3">
    <source>
        <dbReference type="ARBA" id="ARBA00022723"/>
    </source>
</evidence>
<protein>
    <recommendedName>
        <fullName evidence="8">Molybdenum cofactor guanylyltransferase</fullName>
        <shortName evidence="8">MoCo guanylyltransferase</shortName>
        <ecNumber evidence="8">2.7.7.77</ecNumber>
    </recommendedName>
    <alternativeName>
        <fullName evidence="8">GTP:molybdopterin guanylyltransferase</fullName>
    </alternativeName>
    <alternativeName>
        <fullName evidence="8">Mo-MPT guanylyltransferase</fullName>
    </alternativeName>
    <alternativeName>
        <fullName evidence="8">Molybdopterin guanylyltransferase</fullName>
    </alternativeName>
    <alternativeName>
        <fullName evidence="8">Molybdopterin-guanine dinucleotide synthase</fullName>
        <shortName evidence="8">MGD synthase</shortName>
    </alternativeName>
</protein>
<evidence type="ECO:0000256" key="8">
    <source>
        <dbReference type="HAMAP-Rule" id="MF_00316"/>
    </source>
</evidence>
<dbReference type="InterPro" id="IPR013482">
    <property type="entry name" value="Molybde_CF_guanTrfase"/>
</dbReference>
<keyword evidence="6 8" id="KW-0342">GTP-binding</keyword>
<dbReference type="Gene3D" id="3.90.550.10">
    <property type="entry name" value="Spore Coat Polysaccharide Biosynthesis Protein SpsA, Chain A"/>
    <property type="match status" value="1"/>
</dbReference>
<keyword evidence="4 8" id="KW-0547">Nucleotide-binding</keyword>
<feature type="binding site" evidence="8">
    <location>
        <position position="69"/>
    </location>
    <ligand>
        <name>GTP</name>
        <dbReference type="ChEBI" id="CHEBI:37565"/>
    </ligand>
</feature>
<dbReference type="Pfam" id="PF12804">
    <property type="entry name" value="NTP_transf_3"/>
    <property type="match status" value="1"/>
</dbReference>
<keyword evidence="10" id="KW-0548">Nucleotidyltransferase</keyword>
<comment type="catalytic activity">
    <reaction evidence="8">
        <text>Mo-molybdopterin + GTP + H(+) = Mo-molybdopterin guanine dinucleotide + diphosphate</text>
        <dbReference type="Rhea" id="RHEA:34243"/>
        <dbReference type="ChEBI" id="CHEBI:15378"/>
        <dbReference type="ChEBI" id="CHEBI:33019"/>
        <dbReference type="ChEBI" id="CHEBI:37565"/>
        <dbReference type="ChEBI" id="CHEBI:71302"/>
        <dbReference type="ChEBI" id="CHEBI:71310"/>
        <dbReference type="EC" id="2.7.7.77"/>
    </reaction>
</comment>
<dbReference type="EMBL" id="QGGW01000005">
    <property type="protein sequence ID" value="PWK60204.1"/>
    <property type="molecule type" value="Genomic_DNA"/>
</dbReference>
<evidence type="ECO:0000313" key="11">
    <source>
        <dbReference type="Proteomes" id="UP000245708"/>
    </source>
</evidence>
<dbReference type="PANTHER" id="PTHR19136">
    <property type="entry name" value="MOLYBDENUM COFACTOR GUANYLYLTRANSFERASE"/>
    <property type="match status" value="1"/>
</dbReference>
<evidence type="ECO:0000256" key="5">
    <source>
        <dbReference type="ARBA" id="ARBA00022842"/>
    </source>
</evidence>
<dbReference type="NCBIfam" id="TIGR02665">
    <property type="entry name" value="molyb_mobA"/>
    <property type="match status" value="1"/>
</dbReference>